<accession>A0AAW1PYU5</accession>
<sequence>MLSQASRAGVALNSVRAPSQRQLLVRHSDANPASTAQGRSRAISSHLHIKTYARQQAVGSTKQACLPPKNLPYPQRQFGVFVVFTLNYYIFMTALRAYVAAGWGHRIIVIDNSAAQQLQADSAVKLLAGEVIQARTQLTFSQAQNFMMALAKDRTFEFFFWGHSDTVMYSMEVLEASEPRWGVAFFSNNWLEADWFMVLRTDMVRELQYDSYVQAHRADCEFYARVRAAGWKTLVAPVFVGHLHDINQPMTLPLHDWNATHSLLEEVKASSTIRDRWRETMFDYQNLLLRKLGHPQLPGT</sequence>
<name>A0AAW1PYU5_9CHLO</name>
<evidence type="ECO:0000313" key="3">
    <source>
        <dbReference type="Proteomes" id="UP001489004"/>
    </source>
</evidence>
<comment type="caution">
    <text evidence="2">The sequence shown here is derived from an EMBL/GenBank/DDBJ whole genome shotgun (WGS) entry which is preliminary data.</text>
</comment>
<dbReference type="Proteomes" id="UP001489004">
    <property type="component" value="Unassembled WGS sequence"/>
</dbReference>
<dbReference type="EMBL" id="JALJOR010000008">
    <property type="protein sequence ID" value="KAK9813304.1"/>
    <property type="molecule type" value="Genomic_DNA"/>
</dbReference>
<feature type="transmembrane region" description="Helical" evidence="1">
    <location>
        <begin position="78"/>
        <end position="99"/>
    </location>
</feature>
<evidence type="ECO:0000256" key="1">
    <source>
        <dbReference type="SAM" id="Phobius"/>
    </source>
</evidence>
<dbReference type="SUPFAM" id="SSF53448">
    <property type="entry name" value="Nucleotide-diphospho-sugar transferases"/>
    <property type="match status" value="1"/>
</dbReference>
<keyword evidence="1" id="KW-0472">Membrane</keyword>
<gene>
    <name evidence="2" type="ORF">WJX72_012221</name>
</gene>
<reference evidence="2 3" key="1">
    <citation type="journal article" date="2024" name="Nat. Commun.">
        <title>Phylogenomics reveals the evolutionary origins of lichenization in chlorophyte algae.</title>
        <authorList>
            <person name="Puginier C."/>
            <person name="Libourel C."/>
            <person name="Otte J."/>
            <person name="Skaloud P."/>
            <person name="Haon M."/>
            <person name="Grisel S."/>
            <person name="Petersen M."/>
            <person name="Berrin J.G."/>
            <person name="Delaux P.M."/>
            <person name="Dal Grande F."/>
            <person name="Keller J."/>
        </authorList>
    </citation>
    <scope>NUCLEOTIDE SEQUENCE [LARGE SCALE GENOMIC DNA]</scope>
    <source>
        <strain evidence="2 3">SAG 2043</strain>
    </source>
</reference>
<evidence type="ECO:0000313" key="2">
    <source>
        <dbReference type="EMBL" id="KAK9813304.1"/>
    </source>
</evidence>
<organism evidence="2 3">
    <name type="scientific">[Myrmecia] bisecta</name>
    <dbReference type="NCBI Taxonomy" id="41462"/>
    <lineage>
        <taxon>Eukaryota</taxon>
        <taxon>Viridiplantae</taxon>
        <taxon>Chlorophyta</taxon>
        <taxon>core chlorophytes</taxon>
        <taxon>Trebouxiophyceae</taxon>
        <taxon>Trebouxiales</taxon>
        <taxon>Trebouxiaceae</taxon>
        <taxon>Myrmecia</taxon>
    </lineage>
</organism>
<dbReference type="AlphaFoldDB" id="A0AAW1PYU5"/>
<keyword evidence="1" id="KW-1133">Transmembrane helix</keyword>
<protein>
    <submittedName>
        <fullName evidence="2">Uncharacterized protein</fullName>
    </submittedName>
</protein>
<dbReference type="InterPro" id="IPR029044">
    <property type="entry name" value="Nucleotide-diphossugar_trans"/>
</dbReference>
<keyword evidence="3" id="KW-1185">Reference proteome</keyword>
<keyword evidence="1" id="KW-0812">Transmembrane</keyword>
<proteinExistence type="predicted"/>